<name>A0A7I9VEN6_9ACTN</name>
<evidence type="ECO:0000313" key="2">
    <source>
        <dbReference type="EMBL" id="GEE03787.1"/>
    </source>
</evidence>
<dbReference type="EMBL" id="BJOV01000005">
    <property type="protein sequence ID" value="GEE03787.1"/>
    <property type="molecule type" value="Genomic_DNA"/>
</dbReference>
<accession>A0A7I9VEN6</accession>
<dbReference type="Proteomes" id="UP000444960">
    <property type="component" value="Unassembled WGS sequence"/>
</dbReference>
<feature type="region of interest" description="Disordered" evidence="1">
    <location>
        <begin position="120"/>
        <end position="141"/>
    </location>
</feature>
<evidence type="ECO:0000256" key="1">
    <source>
        <dbReference type="SAM" id="MobiDB-lite"/>
    </source>
</evidence>
<evidence type="ECO:0000313" key="3">
    <source>
        <dbReference type="Proteomes" id="UP000444960"/>
    </source>
</evidence>
<organism evidence="2 3">
    <name type="scientific">Gordonia spumicola</name>
    <dbReference type="NCBI Taxonomy" id="589161"/>
    <lineage>
        <taxon>Bacteria</taxon>
        <taxon>Bacillati</taxon>
        <taxon>Actinomycetota</taxon>
        <taxon>Actinomycetes</taxon>
        <taxon>Mycobacteriales</taxon>
        <taxon>Gordoniaceae</taxon>
        <taxon>Gordonia</taxon>
    </lineage>
</organism>
<comment type="caution">
    <text evidence="2">The sequence shown here is derived from an EMBL/GenBank/DDBJ whole genome shotgun (WGS) entry which is preliminary data.</text>
</comment>
<dbReference type="AlphaFoldDB" id="A0A7I9VEN6"/>
<protein>
    <submittedName>
        <fullName evidence="2">Uncharacterized protein</fullName>
    </submittedName>
</protein>
<keyword evidence="3" id="KW-1185">Reference proteome</keyword>
<gene>
    <name evidence="2" type="ORF">nbrc107696_42330</name>
</gene>
<reference evidence="3" key="1">
    <citation type="submission" date="2019-06" db="EMBL/GenBank/DDBJ databases">
        <title>Gordonia isolated from sludge of a wastewater treatment plant.</title>
        <authorList>
            <person name="Tamura T."/>
            <person name="Aoyama K."/>
            <person name="Kang Y."/>
            <person name="Saito S."/>
            <person name="Akiyama N."/>
            <person name="Yazawa K."/>
            <person name="Gonoi T."/>
            <person name="Mikami Y."/>
        </authorList>
    </citation>
    <scope>NUCLEOTIDE SEQUENCE [LARGE SCALE GENOMIC DNA]</scope>
    <source>
        <strain evidence="3">NBRC 107696</strain>
    </source>
</reference>
<proteinExistence type="predicted"/>
<sequence>MAGLFEPWPSWYPEWVTFVGCVASRFDHCCEDCGQFWAVDSSGELRCSAARAFLDDEVLWGIRRRSDPRGRRACFEATYRANQLRNREYPRSMWVGPYEIRELDDEDYERLAADGVIAQGERWPPPPPWVDDHHYPVGSDG</sequence>